<sequence length="331" mass="37835">MVIMVKKNKSENVDCEDSRAEVIDIYSSSDDEQQKGIVLDFETQEGLSEQKNVIHFNDKGQLIGEDSAYCLSYLNSLTLKHCPISYDLWKDVPCQTKEMMWKLVTEKFTVCATYKKEILRKMHRYFKKFKSQLMCEHYDKYKTNEERKINCPQGVRQEDWDIFVNNQSTPKAQARRYSCMRARAARSPQTSQAYSRQATRTAKATVYLFVISIDIFVVQSLWHNCGLTVFMEGIIQQKGGADLCQQQKSVSSKTSVSSSAFDPKYACYEDLGMTATSHFNFPMTAINGRAAAVQMRSQAVAEKTNVALLESTPSSNLTDVYVCLIDERLKF</sequence>
<name>A0A7J6XB64_THATH</name>
<protein>
    <submittedName>
        <fullName evidence="1">Uncharacterized protein</fullName>
    </submittedName>
</protein>
<dbReference type="AlphaFoldDB" id="A0A7J6XB64"/>
<gene>
    <name evidence="1" type="ORF">FRX31_003535</name>
</gene>
<organism evidence="1 2">
    <name type="scientific">Thalictrum thalictroides</name>
    <name type="common">Rue-anemone</name>
    <name type="synonym">Anemone thalictroides</name>
    <dbReference type="NCBI Taxonomy" id="46969"/>
    <lineage>
        <taxon>Eukaryota</taxon>
        <taxon>Viridiplantae</taxon>
        <taxon>Streptophyta</taxon>
        <taxon>Embryophyta</taxon>
        <taxon>Tracheophyta</taxon>
        <taxon>Spermatophyta</taxon>
        <taxon>Magnoliopsida</taxon>
        <taxon>Ranunculales</taxon>
        <taxon>Ranunculaceae</taxon>
        <taxon>Thalictroideae</taxon>
        <taxon>Thalictrum</taxon>
    </lineage>
</organism>
<dbReference type="PANTHER" id="PTHR33144:SF55">
    <property type="entry name" value="CHROMATIN REMODELER BROMODOMAIN FAMILY"/>
    <property type="match status" value="1"/>
</dbReference>
<reference evidence="1 2" key="1">
    <citation type="submission" date="2020-06" db="EMBL/GenBank/DDBJ databases">
        <title>Transcriptomic and genomic resources for Thalictrum thalictroides and T. hernandezii: Facilitating candidate gene discovery in an emerging model plant lineage.</title>
        <authorList>
            <person name="Arias T."/>
            <person name="Riano-Pachon D.M."/>
            <person name="Di Stilio V.S."/>
        </authorList>
    </citation>
    <scope>NUCLEOTIDE SEQUENCE [LARGE SCALE GENOMIC DNA]</scope>
    <source>
        <strain evidence="2">cv. WT478/WT964</strain>
        <tissue evidence="1">Leaves</tissue>
    </source>
</reference>
<dbReference type="EMBL" id="JABWDY010002133">
    <property type="protein sequence ID" value="KAF5206879.1"/>
    <property type="molecule type" value="Genomic_DNA"/>
</dbReference>
<dbReference type="OrthoDB" id="1650587at2759"/>
<dbReference type="Proteomes" id="UP000554482">
    <property type="component" value="Unassembled WGS sequence"/>
</dbReference>
<evidence type="ECO:0000313" key="2">
    <source>
        <dbReference type="Proteomes" id="UP000554482"/>
    </source>
</evidence>
<dbReference type="PANTHER" id="PTHR33144">
    <property type="entry name" value="OS10G0409366 PROTEIN-RELATED"/>
    <property type="match status" value="1"/>
</dbReference>
<comment type="caution">
    <text evidence="1">The sequence shown here is derived from an EMBL/GenBank/DDBJ whole genome shotgun (WGS) entry which is preliminary data.</text>
</comment>
<evidence type="ECO:0000313" key="1">
    <source>
        <dbReference type="EMBL" id="KAF5206879.1"/>
    </source>
</evidence>
<keyword evidence="2" id="KW-1185">Reference proteome</keyword>
<accession>A0A7J6XB64</accession>
<proteinExistence type="predicted"/>